<dbReference type="GO" id="GO:0008191">
    <property type="term" value="F:metalloendopeptidase inhibitor activity"/>
    <property type="evidence" value="ECO:0007669"/>
    <property type="project" value="InterPro"/>
</dbReference>
<dbReference type="Gene3D" id="2.40.50.120">
    <property type="match status" value="1"/>
</dbReference>
<feature type="domain" description="NTR" evidence="7">
    <location>
        <begin position="21"/>
        <end position="145"/>
    </location>
</feature>
<dbReference type="PANTHER" id="PTHR11844:SF25">
    <property type="entry name" value="NTR DOMAIN-CONTAINING PROTEIN"/>
    <property type="match status" value="1"/>
</dbReference>
<feature type="binding site" evidence="4">
    <location>
        <position position="21"/>
    </location>
    <ligand>
        <name>Zn(2+)</name>
        <dbReference type="ChEBI" id="CHEBI:29105"/>
        <note>ligand shared with metalloproteinase partner</note>
    </ligand>
</feature>
<accession>A0A914CC63</accession>
<keyword evidence="4" id="KW-0862">Zinc</keyword>
<keyword evidence="6" id="KW-0732">Signal</keyword>
<feature type="chain" id="PRO_5037340523" evidence="6">
    <location>
        <begin position="21"/>
        <end position="150"/>
    </location>
</feature>
<evidence type="ECO:0000256" key="5">
    <source>
        <dbReference type="PIRSR" id="PIRSR601820-3"/>
    </source>
</evidence>
<dbReference type="InterPro" id="IPR008993">
    <property type="entry name" value="TIMP-like_OB-fold"/>
</dbReference>
<evidence type="ECO:0000256" key="3">
    <source>
        <dbReference type="ARBA" id="ARBA00023157"/>
    </source>
</evidence>
<evidence type="ECO:0000256" key="1">
    <source>
        <dbReference type="ARBA" id="ARBA00004613"/>
    </source>
</evidence>
<keyword evidence="8" id="KW-1185">Reference proteome</keyword>
<evidence type="ECO:0000256" key="6">
    <source>
        <dbReference type="SAM" id="SignalP"/>
    </source>
</evidence>
<evidence type="ECO:0000313" key="9">
    <source>
        <dbReference type="WBParaSite" id="ACRNAN_Path_836.g3208.t1"/>
    </source>
</evidence>
<organism evidence="8 9">
    <name type="scientific">Acrobeloides nanus</name>
    <dbReference type="NCBI Taxonomy" id="290746"/>
    <lineage>
        <taxon>Eukaryota</taxon>
        <taxon>Metazoa</taxon>
        <taxon>Ecdysozoa</taxon>
        <taxon>Nematoda</taxon>
        <taxon>Chromadorea</taxon>
        <taxon>Rhabditida</taxon>
        <taxon>Tylenchina</taxon>
        <taxon>Cephalobomorpha</taxon>
        <taxon>Cephaloboidea</taxon>
        <taxon>Cephalobidae</taxon>
        <taxon>Acrobeloides</taxon>
    </lineage>
</organism>
<dbReference type="GO" id="GO:0051045">
    <property type="term" value="P:negative regulation of membrane protein ectodomain proteolysis"/>
    <property type="evidence" value="ECO:0007669"/>
    <property type="project" value="TreeGrafter"/>
</dbReference>
<dbReference type="InterPro" id="IPR001134">
    <property type="entry name" value="Netrin_domain"/>
</dbReference>
<dbReference type="PANTHER" id="PTHR11844">
    <property type="entry name" value="METALLOPROTEASE INHIBITOR"/>
    <property type="match status" value="1"/>
</dbReference>
<feature type="signal peptide" evidence="6">
    <location>
        <begin position="1"/>
        <end position="20"/>
    </location>
</feature>
<dbReference type="GO" id="GO:0031012">
    <property type="term" value="C:extracellular matrix"/>
    <property type="evidence" value="ECO:0007669"/>
    <property type="project" value="TreeGrafter"/>
</dbReference>
<keyword evidence="3 5" id="KW-1015">Disulfide bond</keyword>
<dbReference type="InterPro" id="IPR001820">
    <property type="entry name" value="TIMP"/>
</dbReference>
<proteinExistence type="predicted"/>
<evidence type="ECO:0000313" key="8">
    <source>
        <dbReference type="Proteomes" id="UP000887540"/>
    </source>
</evidence>
<name>A0A914CC63_9BILA</name>
<feature type="disulfide bond" evidence="5">
    <location>
        <begin position="23"/>
        <end position="110"/>
    </location>
</feature>
<dbReference type="WBParaSite" id="ACRNAN_Path_836.g3208.t1">
    <property type="protein sequence ID" value="ACRNAN_Path_836.g3208.t1"/>
    <property type="gene ID" value="ACRNAN_Path_836.g3208"/>
</dbReference>
<dbReference type="GO" id="GO:0046872">
    <property type="term" value="F:metal ion binding"/>
    <property type="evidence" value="ECO:0007669"/>
    <property type="project" value="UniProtKB-KW"/>
</dbReference>
<keyword evidence="2" id="KW-0964">Secreted</keyword>
<evidence type="ECO:0000256" key="4">
    <source>
        <dbReference type="PIRSR" id="PIRSR601820-1"/>
    </source>
</evidence>
<comment type="subcellular location">
    <subcellularLocation>
        <location evidence="1">Secreted</location>
    </subcellularLocation>
</comment>
<dbReference type="GO" id="GO:0005615">
    <property type="term" value="C:extracellular space"/>
    <property type="evidence" value="ECO:0007669"/>
    <property type="project" value="TreeGrafter"/>
</dbReference>
<keyword evidence="4" id="KW-0479">Metal-binding</keyword>
<dbReference type="GO" id="GO:0002020">
    <property type="term" value="F:protease binding"/>
    <property type="evidence" value="ECO:0007669"/>
    <property type="project" value="TreeGrafter"/>
</dbReference>
<evidence type="ECO:0000259" key="7">
    <source>
        <dbReference type="PROSITE" id="PS50189"/>
    </source>
</evidence>
<protein>
    <submittedName>
        <fullName evidence="9">NTR domain-containing protein</fullName>
    </submittedName>
</protein>
<feature type="disulfide bond" evidence="5">
    <location>
        <begin position="21"/>
        <end position="83"/>
    </location>
</feature>
<dbReference type="Pfam" id="PF00965">
    <property type="entry name" value="TIMP"/>
    <property type="match status" value="1"/>
</dbReference>
<sequence length="150" mass="17024">MANFSLFNLIFVSFIGISLGCKCIPPTQNMAYCRAQWISKANILKQVDANGTIIYNVQHLKIFKNITKDIPNEIYTANSTAACGVTSLLEKNEYLLVGIINSGKLYINSCIVMPILDGRFQSHPLWRDVPQDLRLRLVKKDFKPCPIFKR</sequence>
<dbReference type="SUPFAM" id="SSF50242">
    <property type="entry name" value="TIMP-like"/>
    <property type="match status" value="1"/>
</dbReference>
<reference evidence="9" key="1">
    <citation type="submission" date="2022-11" db="UniProtKB">
        <authorList>
            <consortium name="WormBaseParasite"/>
        </authorList>
    </citation>
    <scope>IDENTIFICATION</scope>
</reference>
<dbReference type="AlphaFoldDB" id="A0A914CC63"/>
<dbReference type="PROSITE" id="PS50189">
    <property type="entry name" value="NTR"/>
    <property type="match status" value="1"/>
</dbReference>
<evidence type="ECO:0000256" key="2">
    <source>
        <dbReference type="ARBA" id="ARBA00022525"/>
    </source>
</evidence>
<dbReference type="Proteomes" id="UP000887540">
    <property type="component" value="Unplaced"/>
</dbReference>